<feature type="transmembrane region" description="Helical" evidence="1">
    <location>
        <begin position="21"/>
        <end position="41"/>
    </location>
</feature>
<dbReference type="Proteomes" id="UP000317722">
    <property type="component" value="Unassembled WGS sequence"/>
</dbReference>
<proteinExistence type="predicted"/>
<dbReference type="OrthoDB" id="5244396at2"/>
<dbReference type="Pfam" id="PF12679">
    <property type="entry name" value="ABC2_membrane_2"/>
    <property type="match status" value="1"/>
</dbReference>
<feature type="transmembrane region" description="Helical" evidence="1">
    <location>
        <begin position="238"/>
        <end position="260"/>
    </location>
</feature>
<accession>A0A502CTL9</accession>
<dbReference type="PANTHER" id="PTHR37305:SF1">
    <property type="entry name" value="MEMBRANE PROTEIN"/>
    <property type="match status" value="1"/>
</dbReference>
<feature type="transmembrane region" description="Helical" evidence="1">
    <location>
        <begin position="183"/>
        <end position="204"/>
    </location>
</feature>
<dbReference type="GO" id="GO:0140359">
    <property type="term" value="F:ABC-type transporter activity"/>
    <property type="evidence" value="ECO:0007669"/>
    <property type="project" value="InterPro"/>
</dbReference>
<dbReference type="AlphaFoldDB" id="A0A502CTL9"/>
<organism evidence="2 3">
    <name type="scientific">Pedococcus bigeumensis</name>
    <dbReference type="NCBI Taxonomy" id="433644"/>
    <lineage>
        <taxon>Bacteria</taxon>
        <taxon>Bacillati</taxon>
        <taxon>Actinomycetota</taxon>
        <taxon>Actinomycetes</taxon>
        <taxon>Micrococcales</taxon>
        <taxon>Intrasporangiaceae</taxon>
        <taxon>Pedococcus</taxon>
    </lineage>
</organism>
<evidence type="ECO:0000256" key="1">
    <source>
        <dbReference type="SAM" id="Phobius"/>
    </source>
</evidence>
<dbReference type="PANTHER" id="PTHR37305">
    <property type="entry name" value="INTEGRAL MEMBRANE PROTEIN-RELATED"/>
    <property type="match status" value="1"/>
</dbReference>
<sequence>MTNAIKAEFRKFFTTRMWWGLAIAMFVAGAGLAVLFGFLFTQPQSAADAARGIPTGTPEQIANSVYTGGLQVGYLLTLVIGIMQIGSEYRHKTITSTFLGTPKRARVMGAKVVALLGIGAIYGLISLAGSIIAGAIVLSARGFEAFPTAGVFRTLALGLLVLGLWALIGLGAGILIPNQVAALLISVGVAWIIEPIAGVLLGLWDWGHDHIVPYLPTQASAAMVNGVTQGGDNAIQPLSWWAGALVLAAYAAVLAGFGSWRTVRSDIS</sequence>
<dbReference type="EMBL" id="RCZM01000004">
    <property type="protein sequence ID" value="TPG16072.1"/>
    <property type="molecule type" value="Genomic_DNA"/>
</dbReference>
<name>A0A502CTL9_9MICO</name>
<dbReference type="RefSeq" id="WP_140741232.1">
    <property type="nucleotide sequence ID" value="NZ_RCZM01000004.1"/>
</dbReference>
<feature type="transmembrane region" description="Helical" evidence="1">
    <location>
        <begin position="61"/>
        <end position="83"/>
    </location>
</feature>
<evidence type="ECO:0000313" key="3">
    <source>
        <dbReference type="Proteomes" id="UP000317722"/>
    </source>
</evidence>
<dbReference type="GO" id="GO:0005886">
    <property type="term" value="C:plasma membrane"/>
    <property type="evidence" value="ECO:0007669"/>
    <property type="project" value="UniProtKB-SubCell"/>
</dbReference>
<comment type="caution">
    <text evidence="2">The sequence shown here is derived from an EMBL/GenBank/DDBJ whole genome shotgun (WGS) entry which is preliminary data.</text>
</comment>
<reference evidence="2 3" key="1">
    <citation type="journal article" date="2019" name="Environ. Microbiol.">
        <title>Species interactions and distinct microbial communities in high Arctic permafrost affected cryosols are associated with the CH4 and CO2 gas fluxes.</title>
        <authorList>
            <person name="Altshuler I."/>
            <person name="Hamel J."/>
            <person name="Turney S."/>
            <person name="Magnuson E."/>
            <person name="Levesque R."/>
            <person name="Greer C."/>
            <person name="Whyte L.G."/>
        </authorList>
    </citation>
    <scope>NUCLEOTIDE SEQUENCE [LARGE SCALE GENOMIC DNA]</scope>
    <source>
        <strain evidence="2 3">S9.3A</strain>
    </source>
</reference>
<keyword evidence="1" id="KW-0472">Membrane</keyword>
<feature type="transmembrane region" description="Helical" evidence="1">
    <location>
        <begin position="150"/>
        <end position="176"/>
    </location>
</feature>
<keyword evidence="3" id="KW-1185">Reference proteome</keyword>
<keyword evidence="1" id="KW-1133">Transmembrane helix</keyword>
<gene>
    <name evidence="2" type="ORF">EAH86_12600</name>
</gene>
<evidence type="ECO:0000313" key="2">
    <source>
        <dbReference type="EMBL" id="TPG16072.1"/>
    </source>
</evidence>
<protein>
    <submittedName>
        <fullName evidence="2">ABC transporter permease</fullName>
    </submittedName>
</protein>
<keyword evidence="1" id="KW-0812">Transmembrane</keyword>
<feature type="transmembrane region" description="Helical" evidence="1">
    <location>
        <begin position="112"/>
        <end position="138"/>
    </location>
</feature>